<proteinExistence type="predicted"/>
<dbReference type="RefSeq" id="WP_276732258.1">
    <property type="nucleotide sequence ID" value="NZ_JAFKMR010000031.1"/>
</dbReference>
<dbReference type="EMBL" id="JAFKMR010000031">
    <property type="protein sequence ID" value="MBN8745471.1"/>
    <property type="molecule type" value="Genomic_DNA"/>
</dbReference>
<accession>A0A8I1MZR0</accession>
<comment type="caution">
    <text evidence="1">The sequence shown here is derived from an EMBL/GenBank/DDBJ whole genome shotgun (WGS) entry which is preliminary data.</text>
</comment>
<dbReference type="Pfam" id="PF12639">
    <property type="entry name" value="Colicin-DNase"/>
    <property type="match status" value="1"/>
</dbReference>
<dbReference type="Proteomes" id="UP000664800">
    <property type="component" value="Unassembled WGS sequence"/>
</dbReference>
<keyword evidence="1" id="KW-0255">Endonuclease</keyword>
<reference evidence="1" key="1">
    <citation type="submission" date="2021-02" db="EMBL/GenBank/DDBJ databases">
        <title>Thiocyanate and organic carbon inputs drive convergent selection for specific autotrophic Afipia and Thiobacillus strains within complex microbiomes.</title>
        <authorList>
            <person name="Huddy R.J."/>
            <person name="Sachdeva R."/>
            <person name="Kadzinga F."/>
            <person name="Kantor R.S."/>
            <person name="Harrison S.T.L."/>
            <person name="Banfield J.F."/>
        </authorList>
    </citation>
    <scope>NUCLEOTIDE SEQUENCE</scope>
    <source>
        <strain evidence="1">SCN18_13_7_16_R3_B_64_19</strain>
    </source>
</reference>
<keyword evidence="1" id="KW-0540">Nuclease</keyword>
<name>A0A8I1MZR0_THIA3</name>
<protein>
    <submittedName>
        <fullName evidence="1">HNH endonuclease</fullName>
    </submittedName>
</protein>
<sequence length="211" mass="22556">MDPVTAAAVASSAVSAGEASAVAASTMETTATSPAVLEASEAAEATEAIIGEPGLIGQLDAIHHSSLESVAARNEALLKTRNWELAGDVHPETGIPFVKDTVQLSDGTVREGVFPEFNATYETTLSDELLKATDYQQSRYSNEQLREAVAGDPSLKERFNETQVQQIGEAETPDGFTWHHHQETGRMQLVDTITHLRTGHTGGKEIWGGGR</sequence>
<organism evidence="1 2">
    <name type="scientific">Thiomonas arsenitoxydans (strain DSM 22701 / CIP 110005 / 3As)</name>
    <dbReference type="NCBI Taxonomy" id="426114"/>
    <lineage>
        <taxon>Bacteria</taxon>
        <taxon>Pseudomonadati</taxon>
        <taxon>Pseudomonadota</taxon>
        <taxon>Betaproteobacteria</taxon>
        <taxon>Burkholderiales</taxon>
        <taxon>Thiomonas</taxon>
    </lineage>
</organism>
<dbReference type="GO" id="GO:0004519">
    <property type="term" value="F:endonuclease activity"/>
    <property type="evidence" value="ECO:0007669"/>
    <property type="project" value="UniProtKB-KW"/>
</dbReference>
<keyword evidence="1" id="KW-0378">Hydrolase</keyword>
<dbReference type="AlphaFoldDB" id="A0A8I1MZR0"/>
<gene>
    <name evidence="1" type="ORF">J0I24_14390</name>
</gene>
<evidence type="ECO:0000313" key="1">
    <source>
        <dbReference type="EMBL" id="MBN8745471.1"/>
    </source>
</evidence>
<evidence type="ECO:0000313" key="2">
    <source>
        <dbReference type="Proteomes" id="UP000664800"/>
    </source>
</evidence>